<gene>
    <name evidence="2" type="ORF">MNOR_LOCUS19044</name>
</gene>
<dbReference type="EMBL" id="CAXKWB010013925">
    <property type="protein sequence ID" value="CAL4109116.1"/>
    <property type="molecule type" value="Genomic_DNA"/>
</dbReference>
<feature type="non-terminal residue" evidence="2">
    <location>
        <position position="1"/>
    </location>
</feature>
<protein>
    <submittedName>
        <fullName evidence="2">Uncharacterized protein</fullName>
    </submittedName>
</protein>
<comment type="caution">
    <text evidence="2">The sequence shown here is derived from an EMBL/GenBank/DDBJ whole genome shotgun (WGS) entry which is preliminary data.</text>
</comment>
<organism evidence="2 3">
    <name type="scientific">Meganyctiphanes norvegica</name>
    <name type="common">Northern krill</name>
    <name type="synonym">Thysanopoda norvegica</name>
    <dbReference type="NCBI Taxonomy" id="48144"/>
    <lineage>
        <taxon>Eukaryota</taxon>
        <taxon>Metazoa</taxon>
        <taxon>Ecdysozoa</taxon>
        <taxon>Arthropoda</taxon>
        <taxon>Crustacea</taxon>
        <taxon>Multicrustacea</taxon>
        <taxon>Malacostraca</taxon>
        <taxon>Eumalacostraca</taxon>
        <taxon>Eucarida</taxon>
        <taxon>Euphausiacea</taxon>
        <taxon>Euphausiidae</taxon>
        <taxon>Meganyctiphanes</taxon>
    </lineage>
</organism>
<proteinExistence type="predicted"/>
<evidence type="ECO:0000256" key="1">
    <source>
        <dbReference type="SAM" id="Phobius"/>
    </source>
</evidence>
<reference evidence="2 3" key="1">
    <citation type="submission" date="2024-05" db="EMBL/GenBank/DDBJ databases">
        <authorList>
            <person name="Wallberg A."/>
        </authorList>
    </citation>
    <scope>NUCLEOTIDE SEQUENCE [LARGE SCALE GENOMIC DNA]</scope>
</reference>
<name>A0AAV2QZK0_MEGNR</name>
<keyword evidence="1" id="KW-0472">Membrane</keyword>
<evidence type="ECO:0000313" key="2">
    <source>
        <dbReference type="EMBL" id="CAL4109116.1"/>
    </source>
</evidence>
<evidence type="ECO:0000313" key="3">
    <source>
        <dbReference type="Proteomes" id="UP001497623"/>
    </source>
</evidence>
<sequence length="109" mass="12673">PNRIKEFKAGGPKMMKTGRKREIKIRQRMNDVMWWTAVVVVILDRVRPCLASAPIHPLNGLLYLFTFLISVITLVSCLFLCYTAFIIDSNYGPEERLYKNKQLLKIKTE</sequence>
<accession>A0AAV2QZK0</accession>
<feature type="transmembrane region" description="Helical" evidence="1">
    <location>
        <begin position="61"/>
        <end position="87"/>
    </location>
</feature>
<dbReference type="Proteomes" id="UP001497623">
    <property type="component" value="Unassembled WGS sequence"/>
</dbReference>
<keyword evidence="1" id="KW-1133">Transmembrane helix</keyword>
<dbReference type="AlphaFoldDB" id="A0AAV2QZK0"/>
<keyword evidence="3" id="KW-1185">Reference proteome</keyword>
<keyword evidence="1" id="KW-0812">Transmembrane</keyword>